<dbReference type="InterPro" id="IPR005135">
    <property type="entry name" value="Endo/exonuclease/phosphatase"/>
</dbReference>
<dbReference type="PROSITE" id="PS50878">
    <property type="entry name" value="RT_POL"/>
    <property type="match status" value="1"/>
</dbReference>
<feature type="compositionally biased region" description="Basic and acidic residues" evidence="3">
    <location>
        <begin position="678"/>
        <end position="688"/>
    </location>
</feature>
<organism evidence="5 6">
    <name type="scientific">Pochonia chlamydosporia 170</name>
    <dbReference type="NCBI Taxonomy" id="1380566"/>
    <lineage>
        <taxon>Eukaryota</taxon>
        <taxon>Fungi</taxon>
        <taxon>Dikarya</taxon>
        <taxon>Ascomycota</taxon>
        <taxon>Pezizomycotina</taxon>
        <taxon>Sordariomycetes</taxon>
        <taxon>Hypocreomycetidae</taxon>
        <taxon>Hypocreales</taxon>
        <taxon>Clavicipitaceae</taxon>
        <taxon>Pochonia</taxon>
    </lineage>
</organism>
<feature type="region of interest" description="Disordered" evidence="3">
    <location>
        <begin position="207"/>
        <end position="226"/>
    </location>
</feature>
<keyword evidence="6" id="KW-1185">Reference proteome</keyword>
<dbReference type="SUPFAM" id="SSF56672">
    <property type="entry name" value="DNA/RNA polymerases"/>
    <property type="match status" value="1"/>
</dbReference>
<accession>A0A179EX28</accession>
<dbReference type="GO" id="GO:0005739">
    <property type="term" value="C:mitochondrion"/>
    <property type="evidence" value="ECO:0007669"/>
    <property type="project" value="UniProtKB-SubCell"/>
</dbReference>
<feature type="compositionally biased region" description="Polar residues" evidence="3">
    <location>
        <begin position="174"/>
        <end position="185"/>
    </location>
</feature>
<evidence type="ECO:0000313" key="5">
    <source>
        <dbReference type="EMBL" id="OAQ57403.2"/>
    </source>
</evidence>
<dbReference type="PANTHER" id="PTHR33481">
    <property type="entry name" value="REVERSE TRANSCRIPTASE"/>
    <property type="match status" value="1"/>
</dbReference>
<dbReference type="Proteomes" id="UP000078397">
    <property type="component" value="Unassembled WGS sequence"/>
</dbReference>
<keyword evidence="5" id="KW-0548">Nucleotidyltransferase</keyword>
<name>A0A179EX28_METCM</name>
<feature type="region of interest" description="Disordered" evidence="3">
    <location>
        <begin position="1"/>
        <end position="94"/>
    </location>
</feature>
<evidence type="ECO:0000256" key="2">
    <source>
        <dbReference type="ARBA" id="ARBA00023128"/>
    </source>
</evidence>
<feature type="compositionally biased region" description="Basic and acidic residues" evidence="3">
    <location>
        <begin position="545"/>
        <end position="559"/>
    </location>
</feature>
<dbReference type="CDD" id="cd01650">
    <property type="entry name" value="RT_nLTR_like"/>
    <property type="match status" value="1"/>
</dbReference>
<evidence type="ECO:0000259" key="4">
    <source>
        <dbReference type="PROSITE" id="PS50878"/>
    </source>
</evidence>
<feature type="region of interest" description="Disordered" evidence="3">
    <location>
        <begin position="489"/>
        <end position="625"/>
    </location>
</feature>
<evidence type="ECO:0000313" key="6">
    <source>
        <dbReference type="Proteomes" id="UP000078397"/>
    </source>
</evidence>
<dbReference type="PANTHER" id="PTHR33481:SF1">
    <property type="entry name" value="ENDONUCLEASE_EXONUCLEASE_PHOSPHATASE DOMAIN-CONTAINING PROTEIN-RELATED"/>
    <property type="match status" value="1"/>
</dbReference>
<feature type="region of interest" description="Disordered" evidence="3">
    <location>
        <begin position="1558"/>
        <end position="1579"/>
    </location>
</feature>
<feature type="domain" description="Reverse transcriptase" evidence="4">
    <location>
        <begin position="1145"/>
        <end position="1415"/>
    </location>
</feature>
<feature type="region of interest" description="Disordered" evidence="3">
    <location>
        <begin position="661"/>
        <end position="688"/>
    </location>
</feature>
<dbReference type="InterPro" id="IPR000477">
    <property type="entry name" value="RT_dom"/>
</dbReference>
<keyword evidence="5" id="KW-0695">RNA-directed DNA polymerase</keyword>
<gene>
    <name evidence="5" type="ORF">VFPPC_12296</name>
</gene>
<feature type="region of interest" description="Disordered" evidence="3">
    <location>
        <begin position="169"/>
        <end position="198"/>
    </location>
</feature>
<dbReference type="KEGG" id="pchm:VFPPC_12296"/>
<dbReference type="Pfam" id="PF00078">
    <property type="entry name" value="RVT_1"/>
    <property type="match status" value="1"/>
</dbReference>
<dbReference type="RefSeq" id="XP_022283871.1">
    <property type="nucleotide sequence ID" value="XM_022428820.1"/>
</dbReference>
<evidence type="ECO:0000256" key="3">
    <source>
        <dbReference type="SAM" id="MobiDB-lite"/>
    </source>
</evidence>
<dbReference type="OrthoDB" id="4939572at2759"/>
<feature type="compositionally biased region" description="Polar residues" evidence="3">
    <location>
        <begin position="610"/>
        <end position="624"/>
    </location>
</feature>
<dbReference type="GeneID" id="28854217"/>
<dbReference type="SUPFAM" id="SSF56219">
    <property type="entry name" value="DNase I-like"/>
    <property type="match status" value="1"/>
</dbReference>
<proteinExistence type="predicted"/>
<feature type="compositionally biased region" description="Acidic residues" evidence="3">
    <location>
        <begin position="560"/>
        <end position="602"/>
    </location>
</feature>
<dbReference type="Gene3D" id="3.60.10.10">
    <property type="entry name" value="Endonuclease/exonuclease/phosphatase"/>
    <property type="match status" value="1"/>
</dbReference>
<dbReference type="GO" id="GO:0003964">
    <property type="term" value="F:RNA-directed DNA polymerase activity"/>
    <property type="evidence" value="ECO:0007669"/>
    <property type="project" value="UniProtKB-KW"/>
</dbReference>
<keyword evidence="5" id="KW-0808">Transferase</keyword>
<dbReference type="STRING" id="1380566.A0A179EX28"/>
<comment type="caution">
    <text evidence="5">The sequence shown here is derived from an EMBL/GenBank/DDBJ whole genome shotgun (WGS) entry which is preliminary data.</text>
</comment>
<dbReference type="Pfam" id="PF14529">
    <property type="entry name" value="Exo_endo_phos_2"/>
    <property type="match status" value="1"/>
</dbReference>
<dbReference type="InterPro" id="IPR036691">
    <property type="entry name" value="Endo/exonu/phosph_ase_sf"/>
</dbReference>
<evidence type="ECO:0000256" key="1">
    <source>
        <dbReference type="ARBA" id="ARBA00004173"/>
    </source>
</evidence>
<feature type="compositionally biased region" description="Low complexity" evidence="3">
    <location>
        <begin position="525"/>
        <end position="536"/>
    </location>
</feature>
<keyword evidence="2" id="KW-0496">Mitochondrion</keyword>
<comment type="subcellular location">
    <subcellularLocation>
        <location evidence="1">Mitochondrion</location>
    </subcellularLocation>
</comment>
<sequence length="1579" mass="177585">MVLSQPATPERSAGAQLDQEYPDSFNFRAREQLLKRGPPVTLHPFHPSSSPIRGPVYDKDRGHRRNRRLDKGTQDGTNNRFAPLSEEDDATETPTPAFDLEAKAEEIIKTQKERLDIRAKVLRTYAEAITACTRKFTSGYGLHIANEFQNTLLRHWNQFIRTEEPLIPEVRNTPAPNTLTGTNKATPPAPAARENTRADKSVSFANAAKNASRQAPGDVHVHPHRRQNITIADRTDRRVLLRLKSGSSFFEKGLQIRLALKDKLAIASQDIQDIKPTNTGWAIVARNEKIQQLILEKQNEWGPCIDLDIAEKQIPWHTYLIKNFPKTLHSWDGTLLDFQVTVEEEIEAQTGQRPERWHVSQKPNSEDPTKATLVISFLKPLNSNFRLLGQGSYSFKLTKPKKLSQCTHCWNFHPPTRCIATKVCVRCGIKDDVHSADSCDNTPKCANCFGAHKANYENCFARPQNLRGSFQKLSKTQLIYARQLGQEDFKRKNNTKQPNSNQLPLAEQEGGENTCSLQDAEMGGTEPTQTTQVPTQAEINPVTIVDHEEREAEASRETEDVQDDEEQAKEDKEAEEEDEVEEVEDVEETEEEENEEQEEIEETLPPPAQSYPTGTNTTQSQHATPKQHLFITGKGRLKATKQIPATNTSTPKNPYFAIKKQFRPQPRTDDIEPPSEATAREPPSETTSREIIETTLKIFQANVDKGEGAHCAALQLAFQEGYNIVLIQEPNTSYNAQKGLCRTQHHPGFLCFSPVDNLNIQAEQLLPARHRDLLWIQVNGTTILNIYNRPEEETSLDLIESWTPPNRCVVAGDMNAFHPSWQADRRASQDGTRISNWTQEHDLTLLNDPETSTTMPRLNKRSSTIDLVFSNIATATATIEEHLTTGSLHYTVGTEIPDNESSLRTPGKVHVSLPEEIKAFAKHVASAASSLPRCIRSRHDIDDAAGQLLQVLQDAAKACGRISRGKRARQSPWWSKECKEAHESLRAARYTAESRHGEDVQRARIYLKRTIRLAKRNFWRTVVADITNPADVFQITRWIKPRQQLQPPPIQHGSEVYTTNLERANILRKEKLERRDASDDIPDPWTPTVSPTQQIPFSAHIPVSEAQDALLKTGNTTPGMDGITTKMLQAIWPSISQVTTLLYNACLALGYHPTPFKTAEVAMIPKLNKRDLSDISAWRPISLLSCLSKGLERVIGRRLAYLAVKYKVLHPNQAGALPKRSATDIVTALVYDVERALGNGKVATLVTMDVKGAFDAILPNRLVLRLRQQGWPDFLVWWIYHFVSHRKALVRFQDAKTEPAELPCGLPQGSPISPILYLLATTPIYSLPGATERYGYADDTAMLFTGDSLEETTAKANAAIAAMEAWGQQEAFSFDPDKTEVMHFSRKRNGSSPTVCHQGQEVKAQKAIRWLGVWLDRRLTFSTHIDKWSLKASKVVSQLRFVNNTARGTSAVAARRAVYAVALPTLFYGLDTWFPGFPAESTHRKARTITKTQLSKIQLILNKACHAVLPVWKTTPRVILWKEAAIPPAEIILKQHQARTALRYAMLDAAHPVSRRLRQAQHEVDQSNHPAIHSRTLQQ</sequence>
<dbReference type="EMBL" id="LSBJ02000026">
    <property type="protein sequence ID" value="OAQ57403.2"/>
    <property type="molecule type" value="Genomic_DNA"/>
</dbReference>
<protein>
    <submittedName>
        <fullName evidence="5">Reverse transcriptase</fullName>
    </submittedName>
</protein>
<dbReference type="InterPro" id="IPR043502">
    <property type="entry name" value="DNA/RNA_pol_sf"/>
</dbReference>
<reference evidence="5 6" key="1">
    <citation type="journal article" date="2016" name="PLoS Pathog.">
        <title>Biosynthesis of antibiotic leucinostatins in bio-control fungus Purpureocillium lilacinum and their inhibition on phytophthora revealed by genome mining.</title>
        <authorList>
            <person name="Wang G."/>
            <person name="Liu Z."/>
            <person name="Lin R."/>
            <person name="Li E."/>
            <person name="Mao Z."/>
            <person name="Ling J."/>
            <person name="Yang Y."/>
            <person name="Yin W.B."/>
            <person name="Xie B."/>
        </authorList>
    </citation>
    <scope>NUCLEOTIDE SEQUENCE [LARGE SCALE GENOMIC DNA]</scope>
    <source>
        <strain evidence="5">170</strain>
    </source>
</reference>